<organism evidence="2 3">
    <name type="scientific">Tegillarca granosa</name>
    <name type="common">Malaysian cockle</name>
    <name type="synonym">Anadara granosa</name>
    <dbReference type="NCBI Taxonomy" id="220873"/>
    <lineage>
        <taxon>Eukaryota</taxon>
        <taxon>Metazoa</taxon>
        <taxon>Spiralia</taxon>
        <taxon>Lophotrochozoa</taxon>
        <taxon>Mollusca</taxon>
        <taxon>Bivalvia</taxon>
        <taxon>Autobranchia</taxon>
        <taxon>Pteriomorphia</taxon>
        <taxon>Arcoida</taxon>
        <taxon>Arcoidea</taxon>
        <taxon>Arcidae</taxon>
        <taxon>Tegillarca</taxon>
    </lineage>
</organism>
<sequence length="63" mass="6761">MPKLRSDSLSITDKNKIQILGNKDASLPLTDGADCVGSETSSSEDESGKSCWEDIEDDGQDDI</sequence>
<proteinExistence type="predicted"/>
<keyword evidence="3" id="KW-1185">Reference proteome</keyword>
<dbReference type="EMBL" id="JARBDR010000813">
    <property type="protein sequence ID" value="KAJ8306092.1"/>
    <property type="molecule type" value="Genomic_DNA"/>
</dbReference>
<name>A0ABQ9EQ83_TEGGR</name>
<evidence type="ECO:0000313" key="3">
    <source>
        <dbReference type="Proteomes" id="UP001217089"/>
    </source>
</evidence>
<comment type="caution">
    <text evidence="2">The sequence shown here is derived from an EMBL/GenBank/DDBJ whole genome shotgun (WGS) entry which is preliminary data.</text>
</comment>
<feature type="compositionally biased region" description="Acidic residues" evidence="1">
    <location>
        <begin position="53"/>
        <end position="63"/>
    </location>
</feature>
<feature type="region of interest" description="Disordered" evidence="1">
    <location>
        <begin position="22"/>
        <end position="63"/>
    </location>
</feature>
<accession>A0ABQ9EQ83</accession>
<protein>
    <submittedName>
        <fullName evidence="2">Uncharacterized protein</fullName>
    </submittedName>
</protein>
<dbReference type="Proteomes" id="UP001217089">
    <property type="component" value="Unassembled WGS sequence"/>
</dbReference>
<gene>
    <name evidence="2" type="ORF">KUTeg_016637</name>
</gene>
<evidence type="ECO:0000313" key="2">
    <source>
        <dbReference type="EMBL" id="KAJ8306092.1"/>
    </source>
</evidence>
<evidence type="ECO:0000256" key="1">
    <source>
        <dbReference type="SAM" id="MobiDB-lite"/>
    </source>
</evidence>
<reference evidence="2 3" key="1">
    <citation type="submission" date="2022-12" db="EMBL/GenBank/DDBJ databases">
        <title>Chromosome-level genome of Tegillarca granosa.</title>
        <authorList>
            <person name="Kim J."/>
        </authorList>
    </citation>
    <scope>NUCLEOTIDE SEQUENCE [LARGE SCALE GENOMIC DNA]</scope>
    <source>
        <strain evidence="2">Teg-2019</strain>
        <tissue evidence="2">Adductor muscle</tissue>
    </source>
</reference>